<accession>A0A4R5Q6D7</accession>
<sequence length="610" mass="65294">MSDHPNQPRRSPLASTLRLARGWYGSAERRLAWGLTALVVLMTLGQIATALGVNAWNGAFFAALDRRDQAAMGTQAWIFAGLVCLTMTLAVAQLGARQMLALSWRRWLVQHLQGRWARDASNYHMGLLPDAADNPDQRISENTRWATAVSVDLGCSLLYAVINLISFVGLLWTLSAAVPLAGIAVPGGMLGLAVLYAGAGTLLTWAIGRPLIGIHVDRNRAESEHRFALIRLRENAEAVAMIGGGADEARHLDGSFGNVVAVMRRMLRQERHLMWLGSSYGMVAAALPLLLAGPAFFAGALGLGALVQLGQAFTEVVRALSWLQEHWPQIADWRSHVVRIEALEDSLEAAAKLGRAGGIAVAPGAGDLVLDRVTLRAPNGRVLVEGASATIRAGERVLLQGGSGCGKSTLFRAAAGLWPWGEGRIEMPDPAATMLLPQRPYLPLGTLREAVCYPAPPGRFTDAAIAAALARCNLAGLAGRLEEAGRWDRTLSLGEQQRLGFARLLLHAPRWVLLDEATSALDEAAEAMVMELFSRELSGAALVSIGHRPGLARWHDRVLRLEGGRLLPAGLPPLPAPGRVRVAHAHAVPGERPVARPERGRGAGVWQPAG</sequence>
<feature type="transmembrane region" description="Helical" evidence="8">
    <location>
        <begin position="189"/>
        <end position="208"/>
    </location>
</feature>
<evidence type="ECO:0000256" key="5">
    <source>
        <dbReference type="ARBA" id="ARBA00022840"/>
    </source>
</evidence>
<dbReference type="SUPFAM" id="SSF90123">
    <property type="entry name" value="ABC transporter transmembrane region"/>
    <property type="match status" value="1"/>
</dbReference>
<dbReference type="InterPro" id="IPR050835">
    <property type="entry name" value="ABC_transporter_sub-D"/>
</dbReference>
<comment type="subcellular location">
    <subcellularLocation>
        <location evidence="1">Cell membrane</location>
        <topology evidence="1">Multi-pass membrane protein</topology>
    </subcellularLocation>
</comment>
<evidence type="ECO:0000256" key="7">
    <source>
        <dbReference type="ARBA" id="ARBA00023136"/>
    </source>
</evidence>
<dbReference type="InterPro" id="IPR017871">
    <property type="entry name" value="ABC_transporter-like_CS"/>
</dbReference>
<evidence type="ECO:0000256" key="2">
    <source>
        <dbReference type="ARBA" id="ARBA00022448"/>
    </source>
</evidence>
<dbReference type="InterPro" id="IPR003439">
    <property type="entry name" value="ABC_transporter-like_ATP-bd"/>
</dbReference>
<keyword evidence="12" id="KW-1185">Reference proteome</keyword>
<dbReference type="GO" id="GO:0016887">
    <property type="term" value="F:ATP hydrolysis activity"/>
    <property type="evidence" value="ECO:0007669"/>
    <property type="project" value="InterPro"/>
</dbReference>
<dbReference type="Gene3D" id="1.20.1560.10">
    <property type="entry name" value="ABC transporter type 1, transmembrane domain"/>
    <property type="match status" value="1"/>
</dbReference>
<dbReference type="InterPro" id="IPR036640">
    <property type="entry name" value="ABC1_TM_sf"/>
</dbReference>
<dbReference type="InterPro" id="IPR027417">
    <property type="entry name" value="P-loop_NTPase"/>
</dbReference>
<dbReference type="InterPro" id="IPR011527">
    <property type="entry name" value="ABC1_TM_dom"/>
</dbReference>
<evidence type="ECO:0000313" key="11">
    <source>
        <dbReference type="EMBL" id="TDH57998.1"/>
    </source>
</evidence>
<keyword evidence="4" id="KW-0547">Nucleotide-binding</keyword>
<feature type="domain" description="ABC transporter" evidence="9">
    <location>
        <begin position="368"/>
        <end position="588"/>
    </location>
</feature>
<dbReference type="PANTHER" id="PTHR11384:SF59">
    <property type="entry name" value="LYSOSOMAL COBALAMIN TRANSPORTER ABCD4"/>
    <property type="match status" value="1"/>
</dbReference>
<dbReference type="OrthoDB" id="9810134at2"/>
<dbReference type="Gene3D" id="3.40.50.300">
    <property type="entry name" value="P-loop containing nucleotide triphosphate hydrolases"/>
    <property type="match status" value="1"/>
</dbReference>
<evidence type="ECO:0000256" key="6">
    <source>
        <dbReference type="ARBA" id="ARBA00022989"/>
    </source>
</evidence>
<dbReference type="GO" id="GO:0140359">
    <property type="term" value="F:ABC-type transporter activity"/>
    <property type="evidence" value="ECO:0007669"/>
    <property type="project" value="InterPro"/>
</dbReference>
<keyword evidence="3 8" id="KW-0812">Transmembrane</keyword>
<dbReference type="AlphaFoldDB" id="A0A4R5Q6D7"/>
<feature type="transmembrane region" description="Helical" evidence="8">
    <location>
        <begin position="31"/>
        <end position="56"/>
    </location>
</feature>
<keyword evidence="2" id="KW-0813">Transport</keyword>
<comment type="caution">
    <text evidence="11">The sequence shown here is derived from an EMBL/GenBank/DDBJ whole genome shotgun (WGS) entry which is preliminary data.</text>
</comment>
<dbReference type="SMART" id="SM00382">
    <property type="entry name" value="AAA"/>
    <property type="match status" value="1"/>
</dbReference>
<keyword evidence="5 11" id="KW-0067">ATP-binding</keyword>
<dbReference type="PROSITE" id="PS50893">
    <property type="entry name" value="ABC_TRANSPORTER_2"/>
    <property type="match status" value="1"/>
</dbReference>
<dbReference type="PANTHER" id="PTHR11384">
    <property type="entry name" value="ATP-BINDING CASSETTE, SUB-FAMILY D MEMBER"/>
    <property type="match status" value="1"/>
</dbReference>
<evidence type="ECO:0000256" key="4">
    <source>
        <dbReference type="ARBA" id="ARBA00022741"/>
    </source>
</evidence>
<gene>
    <name evidence="11" type="ORF">E2C06_34930</name>
</gene>
<dbReference type="InterPro" id="IPR003593">
    <property type="entry name" value="AAA+_ATPase"/>
</dbReference>
<dbReference type="PROSITE" id="PS50929">
    <property type="entry name" value="ABC_TM1F"/>
    <property type="match status" value="1"/>
</dbReference>
<feature type="transmembrane region" description="Helical" evidence="8">
    <location>
        <begin position="273"/>
        <end position="297"/>
    </location>
</feature>
<proteinExistence type="predicted"/>
<evidence type="ECO:0000256" key="8">
    <source>
        <dbReference type="SAM" id="Phobius"/>
    </source>
</evidence>
<dbReference type="PROSITE" id="PS00211">
    <property type="entry name" value="ABC_TRANSPORTER_1"/>
    <property type="match status" value="1"/>
</dbReference>
<dbReference type="RefSeq" id="WP_133293150.1">
    <property type="nucleotide sequence ID" value="NZ_SMSJ01000169.1"/>
</dbReference>
<dbReference type="GO" id="GO:0005886">
    <property type="term" value="C:plasma membrane"/>
    <property type="evidence" value="ECO:0007669"/>
    <property type="project" value="UniProtKB-SubCell"/>
</dbReference>
<organism evidence="11 12">
    <name type="scientific">Dankookia rubra</name>
    <dbReference type="NCBI Taxonomy" id="1442381"/>
    <lineage>
        <taxon>Bacteria</taxon>
        <taxon>Pseudomonadati</taxon>
        <taxon>Pseudomonadota</taxon>
        <taxon>Alphaproteobacteria</taxon>
        <taxon>Acetobacterales</taxon>
        <taxon>Roseomonadaceae</taxon>
        <taxon>Dankookia</taxon>
    </lineage>
</organism>
<dbReference type="Proteomes" id="UP000295096">
    <property type="component" value="Unassembled WGS sequence"/>
</dbReference>
<keyword evidence="7 8" id="KW-0472">Membrane</keyword>
<keyword evidence="6 8" id="KW-1133">Transmembrane helix</keyword>
<reference evidence="11 12" key="1">
    <citation type="journal article" date="2016" name="J. Microbiol.">
        <title>Dankookia rubra gen. nov., sp. nov., an alphaproteobacterium isolated from sediment of a shallow stream.</title>
        <authorList>
            <person name="Kim W.H."/>
            <person name="Kim D.H."/>
            <person name="Kang K."/>
            <person name="Ahn T.Y."/>
        </authorList>
    </citation>
    <scope>NUCLEOTIDE SEQUENCE [LARGE SCALE GENOMIC DNA]</scope>
    <source>
        <strain evidence="11 12">JCM30602</strain>
    </source>
</reference>
<evidence type="ECO:0000313" key="12">
    <source>
        <dbReference type="Proteomes" id="UP000295096"/>
    </source>
</evidence>
<name>A0A4R5Q6D7_9PROT</name>
<dbReference type="SUPFAM" id="SSF52540">
    <property type="entry name" value="P-loop containing nucleoside triphosphate hydrolases"/>
    <property type="match status" value="1"/>
</dbReference>
<evidence type="ECO:0000259" key="10">
    <source>
        <dbReference type="PROSITE" id="PS50929"/>
    </source>
</evidence>
<dbReference type="EMBL" id="SMSJ01000169">
    <property type="protein sequence ID" value="TDH57998.1"/>
    <property type="molecule type" value="Genomic_DNA"/>
</dbReference>
<dbReference type="CDD" id="cd03223">
    <property type="entry name" value="ABCD_peroxisomal_ALDP"/>
    <property type="match status" value="1"/>
</dbReference>
<feature type="transmembrane region" description="Helical" evidence="8">
    <location>
        <begin position="76"/>
        <end position="96"/>
    </location>
</feature>
<evidence type="ECO:0000259" key="9">
    <source>
        <dbReference type="PROSITE" id="PS50893"/>
    </source>
</evidence>
<protein>
    <submittedName>
        <fullName evidence="11">ABC transporter ATP-binding protein/permease</fullName>
    </submittedName>
</protein>
<evidence type="ECO:0000256" key="3">
    <source>
        <dbReference type="ARBA" id="ARBA00022692"/>
    </source>
</evidence>
<evidence type="ECO:0000256" key="1">
    <source>
        <dbReference type="ARBA" id="ARBA00004651"/>
    </source>
</evidence>
<dbReference type="GO" id="GO:0005524">
    <property type="term" value="F:ATP binding"/>
    <property type="evidence" value="ECO:0007669"/>
    <property type="project" value="UniProtKB-KW"/>
</dbReference>
<dbReference type="Pfam" id="PF00005">
    <property type="entry name" value="ABC_tran"/>
    <property type="match status" value="1"/>
</dbReference>
<dbReference type="Pfam" id="PF06472">
    <property type="entry name" value="ABC_membrane_2"/>
    <property type="match status" value="1"/>
</dbReference>
<feature type="domain" description="ABC transmembrane type-1" evidence="10">
    <location>
        <begin position="37"/>
        <end position="332"/>
    </location>
</feature>
<feature type="transmembrane region" description="Helical" evidence="8">
    <location>
        <begin position="157"/>
        <end position="183"/>
    </location>
</feature>